<organism evidence="1 2">
    <name type="scientific">Oxytricha trifallax</name>
    <dbReference type="NCBI Taxonomy" id="1172189"/>
    <lineage>
        <taxon>Eukaryota</taxon>
        <taxon>Sar</taxon>
        <taxon>Alveolata</taxon>
        <taxon>Ciliophora</taxon>
        <taxon>Intramacronucleata</taxon>
        <taxon>Spirotrichea</taxon>
        <taxon>Stichotrichia</taxon>
        <taxon>Sporadotrichida</taxon>
        <taxon>Oxytrichidae</taxon>
        <taxon>Oxytrichinae</taxon>
        <taxon>Oxytricha</taxon>
    </lineage>
</organism>
<dbReference type="EMBL" id="ARYC01003901">
    <property type="protein sequence ID" value="KEJ82807.1"/>
    <property type="molecule type" value="Genomic_DNA"/>
</dbReference>
<gene>
    <name evidence="1" type="ORF">OXYTRIMIC_032</name>
</gene>
<reference evidence="2" key="1">
    <citation type="journal article" date="2014" name="Cell">
        <title>The Architecture of a Scrambled Genome Reveals Massive Levels of Genomic Rearrangement during Development.</title>
        <authorList>
            <person name="Chen X."/>
            <person name="Bracht J.R."/>
            <person name="Goldman A.D."/>
            <person name="Dolzhenko E."/>
            <person name="Clay D.M."/>
            <person name="Swart E.C."/>
            <person name="Perlman D.H."/>
            <person name="Doak T.G."/>
            <person name="Stuart A."/>
            <person name="Amemiya C.T."/>
            <person name="Sebra R.P."/>
            <person name="Landweber L.F."/>
        </authorList>
    </citation>
    <scope>NUCLEOTIDE SEQUENCE [LARGE SCALE GENOMIC DNA]</scope>
    <source>
        <strain evidence="2">JRB310</strain>
    </source>
</reference>
<name>A0A073IBL8_9SPIT</name>
<evidence type="ECO:0000313" key="1">
    <source>
        <dbReference type="EMBL" id="KEJ82807.1"/>
    </source>
</evidence>
<accession>A0A073IBL8</accession>
<proteinExistence type="predicted"/>
<sequence>MLKIPTHAADSHSAYCCSIQKKYKDNKMCQQIKLEKYLPRMFESAEGQRC</sequence>
<dbReference type="AlphaFoldDB" id="A0A073IBL8"/>
<dbReference type="Proteomes" id="UP000053232">
    <property type="component" value="Unassembled WGS sequence"/>
</dbReference>
<comment type="caution">
    <text evidence="1">The sequence shown here is derived from an EMBL/GenBank/DDBJ whole genome shotgun (WGS) entry which is preliminary data.</text>
</comment>
<protein>
    <submittedName>
        <fullName evidence="1">Uncharacterized protein</fullName>
    </submittedName>
</protein>
<evidence type="ECO:0000313" key="2">
    <source>
        <dbReference type="Proteomes" id="UP000053232"/>
    </source>
</evidence>
<keyword evidence="2" id="KW-1185">Reference proteome</keyword>